<gene>
    <name evidence="6" type="ORF">FHP25_12815</name>
</gene>
<feature type="transmembrane region" description="Helical" evidence="5">
    <location>
        <begin position="193"/>
        <end position="217"/>
    </location>
</feature>
<evidence type="ECO:0000313" key="6">
    <source>
        <dbReference type="EMBL" id="TXL75969.1"/>
    </source>
</evidence>
<dbReference type="RefSeq" id="WP_147847330.1">
    <property type="nucleotide sequence ID" value="NZ_VDUZ01000012.1"/>
</dbReference>
<organism evidence="6 7">
    <name type="scientific">Vineibacter terrae</name>
    <dbReference type="NCBI Taxonomy" id="2586908"/>
    <lineage>
        <taxon>Bacteria</taxon>
        <taxon>Pseudomonadati</taxon>
        <taxon>Pseudomonadota</taxon>
        <taxon>Alphaproteobacteria</taxon>
        <taxon>Hyphomicrobiales</taxon>
        <taxon>Vineibacter</taxon>
    </lineage>
</organism>
<evidence type="ECO:0000256" key="3">
    <source>
        <dbReference type="ARBA" id="ARBA00022989"/>
    </source>
</evidence>
<dbReference type="Proteomes" id="UP000321638">
    <property type="component" value="Unassembled WGS sequence"/>
</dbReference>
<comment type="caution">
    <text evidence="6">The sequence shown here is derived from an EMBL/GenBank/DDBJ whole genome shotgun (WGS) entry which is preliminary data.</text>
</comment>
<keyword evidence="2 5" id="KW-0812">Transmembrane</keyword>
<feature type="transmembrane region" description="Helical" evidence="5">
    <location>
        <begin position="67"/>
        <end position="90"/>
    </location>
</feature>
<dbReference type="AlphaFoldDB" id="A0A5C8PP60"/>
<feature type="transmembrane region" description="Helical" evidence="5">
    <location>
        <begin position="229"/>
        <end position="249"/>
    </location>
</feature>
<name>A0A5C8PP60_9HYPH</name>
<dbReference type="EMBL" id="VDUZ01000012">
    <property type="protein sequence ID" value="TXL75969.1"/>
    <property type="molecule type" value="Genomic_DNA"/>
</dbReference>
<reference evidence="6 7" key="1">
    <citation type="submission" date="2019-06" db="EMBL/GenBank/DDBJ databases">
        <title>New taxonomy in bacterial strain CC-CFT640, isolated from vineyard.</title>
        <authorList>
            <person name="Lin S.-Y."/>
            <person name="Tsai C.-F."/>
            <person name="Young C.-C."/>
        </authorList>
    </citation>
    <scope>NUCLEOTIDE SEQUENCE [LARGE SCALE GENOMIC DNA]</scope>
    <source>
        <strain evidence="6 7">CC-CFT640</strain>
    </source>
</reference>
<dbReference type="OrthoDB" id="8478323at2"/>
<proteinExistence type="inferred from homology"/>
<accession>A0A5C8PP60</accession>
<evidence type="ECO:0000313" key="7">
    <source>
        <dbReference type="Proteomes" id="UP000321638"/>
    </source>
</evidence>
<evidence type="ECO:0000256" key="2">
    <source>
        <dbReference type="ARBA" id="ARBA00022692"/>
    </source>
</evidence>
<evidence type="ECO:0000256" key="5">
    <source>
        <dbReference type="RuleBase" id="RU363041"/>
    </source>
</evidence>
<sequence>MSAVTMAIVAAVVLVTSFLSGIFGMAGGLILLGVLLIILDVASAMILFGTTQLGANGWRAFLWRGHVVWRLIGGYVAGALAMFGFMKVAAFLPDKTMVYIGLGVLPIAGTFVPPAWRPDITRRFMPFACGAFIMALQLMAGAAGSVLDIFFQRSPLDRKAIVATKAVTQVIAHVCRIVYFGTFAIPGNDVLPWWVYVGAVALALAGTSLAAGVLHRMTDDSFRRWSRRLILTVSAVYLARGLWLLAAPAA</sequence>
<dbReference type="Pfam" id="PF01925">
    <property type="entry name" value="TauE"/>
    <property type="match status" value="1"/>
</dbReference>
<comment type="similarity">
    <text evidence="5">Belongs to the 4-toluene sulfonate uptake permease (TSUP) (TC 2.A.102) family.</text>
</comment>
<comment type="subcellular location">
    <subcellularLocation>
        <location evidence="5">Cell membrane</location>
        <topology evidence="5">Multi-pass membrane protein</topology>
    </subcellularLocation>
    <subcellularLocation>
        <location evidence="1">Membrane</location>
        <topology evidence="1">Multi-pass membrane protein</topology>
    </subcellularLocation>
</comment>
<keyword evidence="7" id="KW-1185">Reference proteome</keyword>
<keyword evidence="3 5" id="KW-1133">Transmembrane helix</keyword>
<keyword evidence="5" id="KW-1003">Cell membrane</keyword>
<dbReference type="InterPro" id="IPR002781">
    <property type="entry name" value="TM_pro_TauE-like"/>
</dbReference>
<evidence type="ECO:0000256" key="4">
    <source>
        <dbReference type="ARBA" id="ARBA00023136"/>
    </source>
</evidence>
<evidence type="ECO:0000256" key="1">
    <source>
        <dbReference type="ARBA" id="ARBA00004141"/>
    </source>
</evidence>
<feature type="transmembrane region" description="Helical" evidence="5">
    <location>
        <begin position="30"/>
        <end position="55"/>
    </location>
</feature>
<protein>
    <recommendedName>
        <fullName evidence="5">Probable membrane transporter protein</fullName>
    </recommendedName>
</protein>
<feature type="transmembrane region" description="Helical" evidence="5">
    <location>
        <begin position="96"/>
        <end position="116"/>
    </location>
</feature>
<dbReference type="GO" id="GO:0005886">
    <property type="term" value="C:plasma membrane"/>
    <property type="evidence" value="ECO:0007669"/>
    <property type="project" value="UniProtKB-SubCell"/>
</dbReference>
<feature type="transmembrane region" description="Helical" evidence="5">
    <location>
        <begin position="128"/>
        <end position="151"/>
    </location>
</feature>
<keyword evidence="4 5" id="KW-0472">Membrane</keyword>